<dbReference type="Pfam" id="PF00535">
    <property type="entry name" value="Glycos_transf_2"/>
    <property type="match status" value="1"/>
</dbReference>
<sequence>MRNMPVVSVLVPTYNNAQFLDETIQSVLNQTFTDFELIIVDNQSTDNTEAVVKPYLQDARVCYYKNTTNLGMVGNWNKCLEYAQGTYLKYLCSDDKFHPDLLKKFVAVMEQNPQVALVSSYREYFGETRFKPELPPFTGLRSGKEIIYRSLQDWNWIGEPTTVMFRRSGLQVGLFKTDYKYFPDWDMWLRLLTTGDCYMIPEVLSYFRLHANQVTALVMQNSSNLFEEYYLFKAIKKQNDYKVNFQELDVDSLIKKKAFKCGRAIYRLIPKLKQKKNWSLLRQGVSIAFSEKVILKTITGY</sequence>
<evidence type="ECO:0000259" key="1">
    <source>
        <dbReference type="Pfam" id="PF00535"/>
    </source>
</evidence>
<dbReference type="Gene3D" id="3.90.550.10">
    <property type="entry name" value="Spore Coat Polysaccharide Biosynthesis Protein SpsA, Chain A"/>
    <property type="match status" value="1"/>
</dbReference>
<dbReference type="RefSeq" id="WP_150087110.1">
    <property type="nucleotide sequence ID" value="NZ_VWSF01000002.1"/>
</dbReference>
<dbReference type="InterPro" id="IPR001173">
    <property type="entry name" value="Glyco_trans_2-like"/>
</dbReference>
<evidence type="ECO:0000313" key="2">
    <source>
        <dbReference type="EMBL" id="KAA5548783.1"/>
    </source>
</evidence>
<dbReference type="InterPro" id="IPR029044">
    <property type="entry name" value="Nucleotide-diphossugar_trans"/>
</dbReference>
<protein>
    <submittedName>
        <fullName evidence="2">Glycosyltransferase</fullName>
    </submittedName>
</protein>
<dbReference type="PANTHER" id="PTHR43685:SF2">
    <property type="entry name" value="GLYCOSYLTRANSFERASE 2-LIKE DOMAIN-CONTAINING PROTEIN"/>
    <property type="match status" value="1"/>
</dbReference>
<name>A0A5M6DMZ7_9BACT</name>
<dbReference type="SUPFAM" id="SSF53448">
    <property type="entry name" value="Nucleotide-diphospho-sugar transferases"/>
    <property type="match status" value="1"/>
</dbReference>
<dbReference type="GO" id="GO:0016740">
    <property type="term" value="F:transferase activity"/>
    <property type="evidence" value="ECO:0007669"/>
    <property type="project" value="UniProtKB-KW"/>
</dbReference>
<dbReference type="EMBL" id="VWSF01000002">
    <property type="protein sequence ID" value="KAA5548783.1"/>
    <property type="molecule type" value="Genomic_DNA"/>
</dbReference>
<dbReference type="Proteomes" id="UP000323426">
    <property type="component" value="Unassembled WGS sequence"/>
</dbReference>
<keyword evidence="3" id="KW-1185">Reference proteome</keyword>
<feature type="domain" description="Glycosyltransferase 2-like" evidence="1">
    <location>
        <begin position="8"/>
        <end position="170"/>
    </location>
</feature>
<evidence type="ECO:0000313" key="3">
    <source>
        <dbReference type="Proteomes" id="UP000323426"/>
    </source>
</evidence>
<dbReference type="AlphaFoldDB" id="A0A5M6DMZ7"/>
<gene>
    <name evidence="2" type="ORF">F0145_04530</name>
</gene>
<dbReference type="InterPro" id="IPR050834">
    <property type="entry name" value="Glycosyltransf_2"/>
</dbReference>
<proteinExistence type="predicted"/>
<organism evidence="2 3">
    <name type="scientific">Adhaeribacter rhizoryzae</name>
    <dbReference type="NCBI Taxonomy" id="2607907"/>
    <lineage>
        <taxon>Bacteria</taxon>
        <taxon>Pseudomonadati</taxon>
        <taxon>Bacteroidota</taxon>
        <taxon>Cytophagia</taxon>
        <taxon>Cytophagales</taxon>
        <taxon>Hymenobacteraceae</taxon>
        <taxon>Adhaeribacter</taxon>
    </lineage>
</organism>
<comment type="caution">
    <text evidence="2">The sequence shown here is derived from an EMBL/GenBank/DDBJ whole genome shotgun (WGS) entry which is preliminary data.</text>
</comment>
<dbReference type="PANTHER" id="PTHR43685">
    <property type="entry name" value="GLYCOSYLTRANSFERASE"/>
    <property type="match status" value="1"/>
</dbReference>
<accession>A0A5M6DMZ7</accession>
<keyword evidence="2" id="KW-0808">Transferase</keyword>
<reference evidence="2 3" key="1">
    <citation type="submission" date="2019-09" db="EMBL/GenBank/DDBJ databases">
        <title>Genome sequence and assembly of Adhaeribacter sp.</title>
        <authorList>
            <person name="Chhetri G."/>
        </authorList>
    </citation>
    <scope>NUCLEOTIDE SEQUENCE [LARGE SCALE GENOMIC DNA]</scope>
    <source>
        <strain evidence="2 3">DK36</strain>
    </source>
</reference>